<comment type="caution">
    <text evidence="2">The sequence shown here is derived from an EMBL/GenBank/DDBJ whole genome shotgun (WGS) entry which is preliminary data.</text>
</comment>
<dbReference type="AlphaFoldDB" id="A0A098YTX6"/>
<evidence type="ECO:0000256" key="1">
    <source>
        <dbReference type="SAM" id="SignalP"/>
    </source>
</evidence>
<dbReference type="InterPro" id="IPR036363">
    <property type="entry name" value="Thiol_cytolysin_ab_sf"/>
</dbReference>
<dbReference type="RefSeq" id="WP_036925677.1">
    <property type="nucleotide sequence ID" value="NZ_JRPQ01000006.1"/>
</dbReference>
<dbReference type="Gene3D" id="3.40.30.40">
    <property type="entry name" value="Perfringolysin"/>
    <property type="match status" value="1"/>
</dbReference>
<evidence type="ECO:0000313" key="2">
    <source>
        <dbReference type="EMBL" id="KGI23120.1"/>
    </source>
</evidence>
<dbReference type="SUPFAM" id="SSF56978">
    <property type="entry name" value="Perfringolysin"/>
    <property type="match status" value="1"/>
</dbReference>
<proteinExistence type="predicted"/>
<protein>
    <recommendedName>
        <fullName evidence="4">Thiol-activated cytolysin</fullName>
    </recommendedName>
</protein>
<evidence type="ECO:0008006" key="4">
    <source>
        <dbReference type="Google" id="ProtNLM"/>
    </source>
</evidence>
<dbReference type="InterPro" id="IPR001869">
    <property type="entry name" value="Thiol_cytolysin"/>
</dbReference>
<dbReference type="OrthoDB" id="662759at2"/>
<dbReference type="PRINTS" id="PR01400">
    <property type="entry name" value="TACYTOLYSIN"/>
</dbReference>
<evidence type="ECO:0000313" key="3">
    <source>
        <dbReference type="Proteomes" id="UP000029723"/>
    </source>
</evidence>
<feature type="chain" id="PRO_5001951379" description="Thiol-activated cytolysin" evidence="1">
    <location>
        <begin position="21"/>
        <end position="582"/>
    </location>
</feature>
<dbReference type="GO" id="GO:0015485">
    <property type="term" value="F:cholesterol binding"/>
    <property type="evidence" value="ECO:0007669"/>
    <property type="project" value="InterPro"/>
</dbReference>
<dbReference type="InterPro" id="IPR036359">
    <property type="entry name" value="Thiol_cytolysin_sf"/>
</dbReference>
<gene>
    <name evidence="2" type="ORF">HMPREF9304_00540</name>
</gene>
<accession>A0A098YTX6</accession>
<name>A0A098YTX6_9BACT</name>
<dbReference type="EMBL" id="JRPQ01000006">
    <property type="protein sequence ID" value="KGI23120.1"/>
    <property type="molecule type" value="Genomic_DNA"/>
</dbReference>
<keyword evidence="1" id="KW-0732">Signal</keyword>
<dbReference type="Proteomes" id="UP000029723">
    <property type="component" value="Unassembled WGS sequence"/>
</dbReference>
<feature type="signal peptide" evidence="1">
    <location>
        <begin position="1"/>
        <end position="20"/>
    </location>
</feature>
<dbReference type="Gene3D" id="3.90.840.10">
    <property type="entry name" value="Thiol-activated cytolysin superfamily/Thiol-activated cytolysin, alpha-beta domain"/>
    <property type="match status" value="1"/>
</dbReference>
<organism evidence="2 3">
    <name type="scientific">Hoylesella timonensis S9-PR14</name>
    <dbReference type="NCBI Taxonomy" id="1401062"/>
    <lineage>
        <taxon>Bacteria</taxon>
        <taxon>Pseudomonadati</taxon>
        <taxon>Bacteroidota</taxon>
        <taxon>Bacteroidia</taxon>
        <taxon>Bacteroidales</taxon>
        <taxon>Prevotellaceae</taxon>
        <taxon>Hoylesella</taxon>
    </lineage>
</organism>
<reference evidence="2 3" key="1">
    <citation type="submission" date="2014-07" db="EMBL/GenBank/DDBJ databases">
        <authorList>
            <person name="McCorrison J."/>
            <person name="Sanka R."/>
            <person name="Torralba M."/>
            <person name="Gillis M."/>
            <person name="Haft D.H."/>
            <person name="Methe B."/>
            <person name="Sutton G."/>
            <person name="Nelson K.E."/>
        </authorList>
    </citation>
    <scope>NUCLEOTIDE SEQUENCE [LARGE SCALE GENOMIC DNA]</scope>
    <source>
        <strain evidence="2 3">S9-PR14</strain>
    </source>
</reference>
<dbReference type="Pfam" id="PF01289">
    <property type="entry name" value="Thiol_cytolysin"/>
    <property type="match status" value="1"/>
</dbReference>
<sequence length="582" mass="64297">MKSKILLATALFGCVLGAGAQNYTMKVQTKDKGLQIIKASDIEKVTFEPANGDVETIGAKRMATYLKGLPIANGLARDNGSALISGRGEPVNLGTETSNKVPGEDINGFPGYRITKTTKYKLTTGYNEIALFNPTADILYPGCVLKGNTIANGTYAAITDAQTGPVTFSLGLAPENMQDASRCTQTYPNIRMSDYQKAMADWANISFHDCANVLIEDIHKVDNEKEFAFKFGFGVKSPIVDVAGNLGLNFNKRKHHLIARIIQKGPSVTVDFPRSGTLLESVPKDLLDDYQPVYVSSINYGRMLFICLDTDAKETDAKQALEFAIKKIKNSGVTVDVNEEMKYKNVMSCSDMKITILGGSKQFQSLVANADLEAVKTFLSTDIPFNQLYPVSMQLRFVSDNAVACVQPADQITCSETVFVKDFKRLVVKLKVTDIEADGGKGAPINSHAIVRGTLGIKDSKSGKEQTLWNAGKDSPLYYGQGKRSFNLQEVAKFTFLHNAEEEDLQDMLEDNYIEFVPHLTNEKIAFRGVYEHQIKVPLDEVVRRFENDEPLVLQLSTGNEKWINIYIKPELRGTNKLGKQK</sequence>